<keyword evidence="3" id="KW-1185">Reference proteome</keyword>
<gene>
    <name evidence="2" type="primary">109591974</name>
</gene>
<proteinExistence type="predicted"/>
<dbReference type="EnsemblMetazoa" id="XM_020007561.1">
    <property type="protein sequence ID" value="XP_019863120.1"/>
    <property type="gene ID" value="LOC109591974"/>
</dbReference>
<evidence type="ECO:0000313" key="2">
    <source>
        <dbReference type="EnsemblMetazoa" id="XP_019863120.1"/>
    </source>
</evidence>
<dbReference type="AlphaFoldDB" id="A0AAN0K0U2"/>
<keyword evidence="1" id="KW-0812">Transmembrane</keyword>
<keyword evidence="1" id="KW-0472">Membrane</keyword>
<reference evidence="3" key="1">
    <citation type="journal article" date="2010" name="Nature">
        <title>The Amphimedon queenslandica genome and the evolution of animal complexity.</title>
        <authorList>
            <person name="Srivastava M."/>
            <person name="Simakov O."/>
            <person name="Chapman J."/>
            <person name="Fahey B."/>
            <person name="Gauthier M.E."/>
            <person name="Mitros T."/>
            <person name="Richards G.S."/>
            <person name="Conaco C."/>
            <person name="Dacre M."/>
            <person name="Hellsten U."/>
            <person name="Larroux C."/>
            <person name="Putnam N.H."/>
            <person name="Stanke M."/>
            <person name="Adamska M."/>
            <person name="Darling A."/>
            <person name="Degnan S.M."/>
            <person name="Oakley T.H."/>
            <person name="Plachetzki D.C."/>
            <person name="Zhai Y."/>
            <person name="Adamski M."/>
            <person name="Calcino A."/>
            <person name="Cummins S.F."/>
            <person name="Goodstein D.M."/>
            <person name="Harris C."/>
            <person name="Jackson D.J."/>
            <person name="Leys S.P."/>
            <person name="Shu S."/>
            <person name="Woodcroft B.J."/>
            <person name="Vervoort M."/>
            <person name="Kosik K.S."/>
            <person name="Manning G."/>
            <person name="Degnan B.M."/>
            <person name="Rokhsar D.S."/>
        </authorList>
    </citation>
    <scope>NUCLEOTIDE SEQUENCE [LARGE SCALE GENOMIC DNA]</scope>
</reference>
<dbReference type="PANTHER" id="PTHR28634:SF1">
    <property type="entry name" value="ZINC FINGER B-BOX DOMAIN-CONTAINING PROTEIN 1"/>
    <property type="match status" value="1"/>
</dbReference>
<evidence type="ECO:0000256" key="1">
    <source>
        <dbReference type="SAM" id="Phobius"/>
    </source>
</evidence>
<reference evidence="2" key="2">
    <citation type="submission" date="2024-06" db="UniProtKB">
        <authorList>
            <consortium name="EnsemblMetazoa"/>
        </authorList>
    </citation>
    <scope>IDENTIFICATION</scope>
</reference>
<accession>A0AAN0K0U2</accession>
<name>A0AAN0K0U2_AMPQE</name>
<feature type="transmembrane region" description="Helical" evidence="1">
    <location>
        <begin position="153"/>
        <end position="175"/>
    </location>
</feature>
<protein>
    <recommendedName>
        <fullName evidence="4">B box-type domain-containing protein</fullName>
    </recommendedName>
</protein>
<sequence length="190" mass="20772">MICIECVENYCNMCFVKFHHKGSLSKHHARPLAKATVKQFAGKVHQGENDVSQLSVGTGEEEKGHSLLEGNCDELASATMFQEALRSWRNSGKKQEASSVAVESVSCGVQAASSDDAERKLLSSLESMSTNNPSSNASSYFETLLQTHSLVQLVHLCLTLILVVFNINPLTLFGLGPLGVENKQHYFNID</sequence>
<dbReference type="InterPro" id="IPR037688">
    <property type="entry name" value="ZBBX"/>
</dbReference>
<keyword evidence="1" id="KW-1133">Transmembrane helix</keyword>
<evidence type="ECO:0008006" key="4">
    <source>
        <dbReference type="Google" id="ProtNLM"/>
    </source>
</evidence>
<evidence type="ECO:0000313" key="3">
    <source>
        <dbReference type="Proteomes" id="UP000007879"/>
    </source>
</evidence>
<dbReference type="PANTHER" id="PTHR28634">
    <property type="entry name" value="ZINC FINGER B-BOX DOMAIN-CONTAINING PROTEIN 1"/>
    <property type="match status" value="1"/>
</dbReference>
<organism evidence="2 3">
    <name type="scientific">Amphimedon queenslandica</name>
    <name type="common">Sponge</name>
    <dbReference type="NCBI Taxonomy" id="400682"/>
    <lineage>
        <taxon>Eukaryota</taxon>
        <taxon>Metazoa</taxon>
        <taxon>Porifera</taxon>
        <taxon>Demospongiae</taxon>
        <taxon>Heteroscleromorpha</taxon>
        <taxon>Haplosclerida</taxon>
        <taxon>Niphatidae</taxon>
        <taxon>Amphimedon</taxon>
    </lineage>
</organism>
<dbReference type="KEGG" id="aqu:109591974"/>
<dbReference type="Proteomes" id="UP000007879">
    <property type="component" value="Unassembled WGS sequence"/>
</dbReference>